<dbReference type="Proteomes" id="UP000469890">
    <property type="component" value="Unassembled WGS sequence"/>
</dbReference>
<evidence type="ECO:0000313" key="3">
    <source>
        <dbReference type="Proteomes" id="UP000469890"/>
    </source>
</evidence>
<keyword evidence="1" id="KW-0472">Membrane</keyword>
<accession>A0A8H4BNQ0</accession>
<comment type="caution">
    <text evidence="2">The sequence shown here is derived from an EMBL/GenBank/DDBJ whole genome shotgun (WGS) entry which is preliminary data.</text>
</comment>
<keyword evidence="1" id="KW-0812">Transmembrane</keyword>
<evidence type="ECO:0000256" key="1">
    <source>
        <dbReference type="SAM" id="Phobius"/>
    </source>
</evidence>
<dbReference type="EMBL" id="JAAECE010000002">
    <property type="protein sequence ID" value="KAF1805737.1"/>
    <property type="molecule type" value="Genomic_DNA"/>
</dbReference>
<feature type="transmembrane region" description="Helical" evidence="1">
    <location>
        <begin position="46"/>
        <end position="69"/>
    </location>
</feature>
<evidence type="ECO:0000313" key="2">
    <source>
        <dbReference type="EMBL" id="KAF1805737.1"/>
    </source>
</evidence>
<feature type="transmembrane region" description="Helical" evidence="1">
    <location>
        <begin position="21"/>
        <end position="40"/>
    </location>
</feature>
<organism evidence="2 3">
    <name type="scientific">Mucor circinelloides f. lusitanicus</name>
    <name type="common">Mucor racemosus var. lusitanicus</name>
    <dbReference type="NCBI Taxonomy" id="29924"/>
    <lineage>
        <taxon>Eukaryota</taxon>
        <taxon>Fungi</taxon>
        <taxon>Fungi incertae sedis</taxon>
        <taxon>Mucoromycota</taxon>
        <taxon>Mucoromycotina</taxon>
        <taxon>Mucoromycetes</taxon>
        <taxon>Mucorales</taxon>
        <taxon>Mucorineae</taxon>
        <taxon>Mucoraceae</taxon>
        <taxon>Mucor</taxon>
    </lineage>
</organism>
<dbReference type="AlphaFoldDB" id="A0A8H4BNQ0"/>
<name>A0A8H4BNQ0_MUCCL</name>
<sequence length="96" mass="11335">MEARCASLLQQRNQRSTRRRIVWALYLVMCLNFIIFNKVANVNSDVSFSACITTADIRIKILCFVYASFRKRRSSQCLHVNHTCLYRFLLMQRVLV</sequence>
<keyword evidence="1" id="KW-1133">Transmembrane helix</keyword>
<reference evidence="2 3" key="1">
    <citation type="submission" date="2019-09" db="EMBL/GenBank/DDBJ databases">
        <authorList>
            <consortium name="DOE Joint Genome Institute"/>
            <person name="Mondo S.J."/>
            <person name="Navarro-Mendoza M.I."/>
            <person name="Perez-Arques C."/>
            <person name="Panchal S."/>
            <person name="Nicolas F.E."/>
            <person name="Ganguly P."/>
            <person name="Pangilinan J."/>
            <person name="Grigoriev I."/>
            <person name="Heitman J."/>
            <person name="Sanya K."/>
            <person name="Garre V."/>
        </authorList>
    </citation>
    <scope>NUCLEOTIDE SEQUENCE [LARGE SCALE GENOMIC DNA]</scope>
    <source>
        <strain evidence="2 3">MU402</strain>
    </source>
</reference>
<gene>
    <name evidence="2" type="ORF">FB192DRAFT_1364193</name>
</gene>
<proteinExistence type="predicted"/>
<protein>
    <submittedName>
        <fullName evidence="2">Uncharacterized protein</fullName>
    </submittedName>
</protein>